<dbReference type="PROSITE" id="PS01124">
    <property type="entry name" value="HTH_ARAC_FAMILY_2"/>
    <property type="match status" value="1"/>
</dbReference>
<dbReference type="InterPro" id="IPR050204">
    <property type="entry name" value="AraC_XylS_family_regulators"/>
</dbReference>
<proteinExistence type="predicted"/>
<dbReference type="PRINTS" id="PR00032">
    <property type="entry name" value="HTHARAC"/>
</dbReference>
<comment type="caution">
    <text evidence="5">The sequence shown here is derived from an EMBL/GenBank/DDBJ whole genome shotgun (WGS) entry which is preliminary data.</text>
</comment>
<dbReference type="Gene3D" id="1.10.10.60">
    <property type="entry name" value="Homeodomain-like"/>
    <property type="match status" value="1"/>
</dbReference>
<dbReference type="InterPro" id="IPR032783">
    <property type="entry name" value="AraC_lig"/>
</dbReference>
<dbReference type="Pfam" id="PF00165">
    <property type="entry name" value="HTH_AraC"/>
    <property type="match status" value="1"/>
</dbReference>
<dbReference type="SMART" id="SM00342">
    <property type="entry name" value="HTH_ARAC"/>
    <property type="match status" value="1"/>
</dbReference>
<dbReference type="InterPro" id="IPR018062">
    <property type="entry name" value="HTH_AraC-typ_CS"/>
</dbReference>
<evidence type="ECO:0000313" key="5">
    <source>
        <dbReference type="EMBL" id="GAA0231597.1"/>
    </source>
</evidence>
<dbReference type="Proteomes" id="UP001500967">
    <property type="component" value="Unassembled WGS sequence"/>
</dbReference>
<dbReference type="InterPro" id="IPR009057">
    <property type="entry name" value="Homeodomain-like_sf"/>
</dbReference>
<dbReference type="InterPro" id="IPR018060">
    <property type="entry name" value="HTH_AraC"/>
</dbReference>
<keyword evidence="2" id="KW-0238">DNA-binding</keyword>
<dbReference type="PANTHER" id="PTHR46796:SF13">
    <property type="entry name" value="HTH-TYPE TRANSCRIPTIONAL ACTIVATOR RHAS"/>
    <property type="match status" value="1"/>
</dbReference>
<feature type="domain" description="HTH araC/xylS-type" evidence="4">
    <location>
        <begin position="93"/>
        <end position="191"/>
    </location>
</feature>
<organism evidence="5 6">
    <name type="scientific">Cryptosporangium japonicum</name>
    <dbReference type="NCBI Taxonomy" id="80872"/>
    <lineage>
        <taxon>Bacteria</taxon>
        <taxon>Bacillati</taxon>
        <taxon>Actinomycetota</taxon>
        <taxon>Actinomycetes</taxon>
        <taxon>Cryptosporangiales</taxon>
        <taxon>Cryptosporangiaceae</taxon>
        <taxon>Cryptosporangium</taxon>
    </lineage>
</organism>
<protein>
    <submittedName>
        <fullName evidence="5">AraC family transcriptional regulator</fullName>
    </submittedName>
</protein>
<sequence length="194" mass="21013">MRYPSYPISGFHIMIRGEGWLITPSEPPRALVPGDVVFTAAGAAYGLGHAPARLESLPTAELGPGHPAVEDADTVFLCGAYWITHGEAHPYLRSLPAVLTAGPAKPWTAQQLSDHAGLPRREFARRFTEVTGRPLRAFLTESRLALGAQLLHDSDLTLAAIARQVGYSTEFAFSGAFRRAYGVSPGRYRKASTR</sequence>
<evidence type="ECO:0000256" key="2">
    <source>
        <dbReference type="ARBA" id="ARBA00023125"/>
    </source>
</evidence>
<reference evidence="5 6" key="1">
    <citation type="journal article" date="2019" name="Int. J. Syst. Evol. Microbiol.">
        <title>The Global Catalogue of Microorganisms (GCM) 10K type strain sequencing project: providing services to taxonomists for standard genome sequencing and annotation.</title>
        <authorList>
            <consortium name="The Broad Institute Genomics Platform"/>
            <consortium name="The Broad Institute Genome Sequencing Center for Infectious Disease"/>
            <person name="Wu L."/>
            <person name="Ma J."/>
        </authorList>
    </citation>
    <scope>NUCLEOTIDE SEQUENCE [LARGE SCALE GENOMIC DNA]</scope>
    <source>
        <strain evidence="5 6">JCM 10425</strain>
    </source>
</reference>
<accession>A0ABN0TWH4</accession>
<evidence type="ECO:0000256" key="1">
    <source>
        <dbReference type="ARBA" id="ARBA00023015"/>
    </source>
</evidence>
<name>A0ABN0TWH4_9ACTN</name>
<dbReference type="InterPro" id="IPR020449">
    <property type="entry name" value="Tscrpt_reg_AraC-type_HTH"/>
</dbReference>
<keyword evidence="1" id="KW-0805">Transcription regulation</keyword>
<keyword evidence="6" id="KW-1185">Reference proteome</keyword>
<gene>
    <name evidence="5" type="ORF">GCM10009539_16260</name>
</gene>
<evidence type="ECO:0000313" key="6">
    <source>
        <dbReference type="Proteomes" id="UP001500967"/>
    </source>
</evidence>
<dbReference type="PANTHER" id="PTHR46796">
    <property type="entry name" value="HTH-TYPE TRANSCRIPTIONAL ACTIVATOR RHAS-RELATED"/>
    <property type="match status" value="1"/>
</dbReference>
<dbReference type="SUPFAM" id="SSF46689">
    <property type="entry name" value="Homeodomain-like"/>
    <property type="match status" value="1"/>
</dbReference>
<dbReference type="EMBL" id="BAAAGX010000006">
    <property type="protein sequence ID" value="GAA0231597.1"/>
    <property type="molecule type" value="Genomic_DNA"/>
</dbReference>
<dbReference type="PROSITE" id="PS00041">
    <property type="entry name" value="HTH_ARAC_FAMILY_1"/>
    <property type="match status" value="1"/>
</dbReference>
<keyword evidence="3" id="KW-0804">Transcription</keyword>
<evidence type="ECO:0000259" key="4">
    <source>
        <dbReference type="PROSITE" id="PS01124"/>
    </source>
</evidence>
<dbReference type="Pfam" id="PF12852">
    <property type="entry name" value="Cupin_6"/>
    <property type="match status" value="1"/>
</dbReference>
<evidence type="ECO:0000256" key="3">
    <source>
        <dbReference type="ARBA" id="ARBA00023163"/>
    </source>
</evidence>